<protein>
    <recommendedName>
        <fullName evidence="1">HTH arsR-type domain-containing protein</fullName>
    </recommendedName>
</protein>
<dbReference type="AlphaFoldDB" id="A0A0F9AG87"/>
<dbReference type="PROSITE" id="PS50987">
    <property type="entry name" value="HTH_ARSR_2"/>
    <property type="match status" value="1"/>
</dbReference>
<dbReference type="InterPro" id="IPR011991">
    <property type="entry name" value="ArsR-like_HTH"/>
</dbReference>
<comment type="caution">
    <text evidence="2">The sequence shown here is derived from an EMBL/GenBank/DDBJ whole genome shotgun (WGS) entry which is preliminary data.</text>
</comment>
<feature type="domain" description="HTH arsR-type" evidence="1">
    <location>
        <begin position="1"/>
        <end position="90"/>
    </location>
</feature>
<dbReference type="Gene3D" id="1.10.10.10">
    <property type="entry name" value="Winged helix-like DNA-binding domain superfamily/Winged helix DNA-binding domain"/>
    <property type="match status" value="1"/>
</dbReference>
<proteinExistence type="predicted"/>
<reference evidence="2" key="1">
    <citation type="journal article" date="2015" name="Nature">
        <title>Complex archaea that bridge the gap between prokaryotes and eukaryotes.</title>
        <authorList>
            <person name="Spang A."/>
            <person name="Saw J.H."/>
            <person name="Jorgensen S.L."/>
            <person name="Zaremba-Niedzwiedzka K."/>
            <person name="Martijn J."/>
            <person name="Lind A.E."/>
            <person name="van Eijk R."/>
            <person name="Schleper C."/>
            <person name="Guy L."/>
            <person name="Ettema T.J."/>
        </authorList>
    </citation>
    <scope>NUCLEOTIDE SEQUENCE</scope>
</reference>
<dbReference type="InterPro" id="IPR001845">
    <property type="entry name" value="HTH_ArsR_DNA-bd_dom"/>
</dbReference>
<name>A0A0F9AG87_9ZZZZ</name>
<dbReference type="GO" id="GO:0003700">
    <property type="term" value="F:DNA-binding transcription factor activity"/>
    <property type="evidence" value="ECO:0007669"/>
    <property type="project" value="InterPro"/>
</dbReference>
<dbReference type="EMBL" id="LAZR01046108">
    <property type="protein sequence ID" value="KKK97305.1"/>
    <property type="molecule type" value="Genomic_DNA"/>
</dbReference>
<sequence>KIKRLIEDLLGSRARVKILKELAINEELTISLLIRKTKLNHVGVTKHLRYLKDVDMVQEKKFGRIKIYRYKIENIAARLFLNLIRTWEDGAPSDFNS</sequence>
<evidence type="ECO:0000259" key="1">
    <source>
        <dbReference type="PROSITE" id="PS50987"/>
    </source>
</evidence>
<evidence type="ECO:0000313" key="2">
    <source>
        <dbReference type="EMBL" id="KKK97305.1"/>
    </source>
</evidence>
<gene>
    <name evidence="2" type="ORF">LCGC14_2654100</name>
</gene>
<dbReference type="InterPro" id="IPR036390">
    <property type="entry name" value="WH_DNA-bd_sf"/>
</dbReference>
<dbReference type="InterPro" id="IPR036388">
    <property type="entry name" value="WH-like_DNA-bd_sf"/>
</dbReference>
<dbReference type="SUPFAM" id="SSF46785">
    <property type="entry name" value="Winged helix' DNA-binding domain"/>
    <property type="match status" value="1"/>
</dbReference>
<dbReference type="CDD" id="cd00090">
    <property type="entry name" value="HTH_ARSR"/>
    <property type="match status" value="1"/>
</dbReference>
<feature type="non-terminal residue" evidence="2">
    <location>
        <position position="1"/>
    </location>
</feature>
<accession>A0A0F9AG87</accession>
<organism evidence="2">
    <name type="scientific">marine sediment metagenome</name>
    <dbReference type="NCBI Taxonomy" id="412755"/>
    <lineage>
        <taxon>unclassified sequences</taxon>
        <taxon>metagenomes</taxon>
        <taxon>ecological metagenomes</taxon>
    </lineage>
</organism>